<dbReference type="eggNOG" id="COG3950">
    <property type="taxonomic scope" value="Bacteria"/>
</dbReference>
<dbReference type="STRING" id="262668.GCA_000931715_01439"/>
<evidence type="ECO:0000259" key="1">
    <source>
        <dbReference type="Pfam" id="PF13476"/>
    </source>
</evidence>
<evidence type="ECO:0000313" key="3">
    <source>
        <dbReference type="Proteomes" id="UP000017670"/>
    </source>
</evidence>
<dbReference type="AlphaFoldDB" id="N9E7N1"/>
<dbReference type="Proteomes" id="UP000017670">
    <property type="component" value="Unassembled WGS sequence"/>
</dbReference>
<evidence type="ECO:0000313" key="2">
    <source>
        <dbReference type="EMBL" id="ENW06453.1"/>
    </source>
</evidence>
<dbReference type="SUPFAM" id="SSF52540">
    <property type="entry name" value="P-loop containing nucleoside triphosphate hydrolases"/>
    <property type="match status" value="1"/>
</dbReference>
<dbReference type="GO" id="GO:0000731">
    <property type="term" value="P:DNA synthesis involved in DNA repair"/>
    <property type="evidence" value="ECO:0007669"/>
    <property type="project" value="TreeGrafter"/>
</dbReference>
<dbReference type="EMBL" id="APQL01000006">
    <property type="protein sequence ID" value="ENW06453.1"/>
    <property type="molecule type" value="Genomic_DNA"/>
</dbReference>
<dbReference type="PANTHER" id="PTHR32182">
    <property type="entry name" value="DNA REPLICATION AND REPAIR PROTEIN RECF"/>
    <property type="match status" value="1"/>
</dbReference>
<accession>N9E7N1</accession>
<dbReference type="Gene3D" id="3.40.50.300">
    <property type="entry name" value="P-loop containing nucleotide triphosphate hydrolases"/>
    <property type="match status" value="1"/>
</dbReference>
<keyword evidence="3" id="KW-1185">Reference proteome</keyword>
<dbReference type="Pfam" id="PF13476">
    <property type="entry name" value="AAA_23"/>
    <property type="match status" value="1"/>
</dbReference>
<dbReference type="GO" id="GO:0016887">
    <property type="term" value="F:ATP hydrolysis activity"/>
    <property type="evidence" value="ECO:0007669"/>
    <property type="project" value="InterPro"/>
</dbReference>
<dbReference type="GO" id="GO:0006302">
    <property type="term" value="P:double-strand break repair"/>
    <property type="evidence" value="ECO:0007669"/>
    <property type="project" value="InterPro"/>
</dbReference>
<protein>
    <recommendedName>
        <fullName evidence="1">Rad50/SbcC-type AAA domain-containing protein</fullName>
    </recommendedName>
</protein>
<comment type="caution">
    <text evidence="2">The sequence shown here is derived from an EMBL/GenBank/DDBJ whole genome shotgun (WGS) entry which is preliminary data.</text>
</comment>
<organism evidence="2 3">
    <name type="scientific">Acinetobacter beijerinckii CIP 110307</name>
    <dbReference type="NCBI Taxonomy" id="1217648"/>
    <lineage>
        <taxon>Bacteria</taxon>
        <taxon>Pseudomonadati</taxon>
        <taxon>Pseudomonadota</taxon>
        <taxon>Gammaproteobacteria</taxon>
        <taxon>Moraxellales</taxon>
        <taxon>Moraxellaceae</taxon>
        <taxon>Acinetobacter</taxon>
    </lineage>
</organism>
<dbReference type="GeneID" id="29856550"/>
<sequence length="461" mass="53029">MQLESVQFKHVGMFRDLKIEFHPQKSPITLILGDQATGKSTILKNIYQSLTWFSARYKDIRTAGVVISDQDIMLTRLQAKIQINVRMSSELSTSLNESSTAQEKDTQSCSWKLFKTFNSQGIGISQVETQQLDQMVTLYQKTSHQDPLFGLPLIAYYPAERFVQEVNLQSKNVPGILQEISAYDLTALPYTTFSRFFEWLREISDVENAHSAHIVRRLMGNDFSQQHQAEILQQLQQELIHHPKQLSAPNLYALKKSLQTIFPDLNDLYIQYVPKLQLIVRYQEQVIPFQQLSASLKTWIALVGDITRRLCLLNPHCFDPCLEGEGILIIDQIEHQLDQNMSAEILERLHQAFPRLQIIASGNRDELLEHAINYQCLRLDSKSISELDIQTSQQQLSQLYHELTQTTHIDLNTENQELLTSENSADKVEDLFIQIQELSAEQKSHLLSLLKIDDTSQKTSF</sequence>
<reference evidence="2 3" key="1">
    <citation type="submission" date="2013-02" db="EMBL/GenBank/DDBJ databases">
        <title>The Genome Sequence of Acinetobacter beijerinckii CIP 110307.</title>
        <authorList>
            <consortium name="The Broad Institute Genome Sequencing Platform"/>
            <consortium name="The Broad Institute Genome Sequencing Center for Infectious Disease"/>
            <person name="Cerqueira G."/>
            <person name="Feldgarden M."/>
            <person name="Courvalin P."/>
            <person name="Perichon B."/>
            <person name="Grillot-Courvalin C."/>
            <person name="Clermont D."/>
            <person name="Rocha E."/>
            <person name="Yoon E.-J."/>
            <person name="Nemec A."/>
            <person name="Walker B."/>
            <person name="Young S.K."/>
            <person name="Zeng Q."/>
            <person name="Gargeya S."/>
            <person name="Fitzgerald M."/>
            <person name="Haas B."/>
            <person name="Abouelleil A."/>
            <person name="Alvarado L."/>
            <person name="Arachchi H.M."/>
            <person name="Berlin A.M."/>
            <person name="Chapman S.B."/>
            <person name="Dewar J."/>
            <person name="Goldberg J."/>
            <person name="Griggs A."/>
            <person name="Gujja S."/>
            <person name="Hansen M."/>
            <person name="Howarth C."/>
            <person name="Imamovic A."/>
            <person name="Larimer J."/>
            <person name="McCowan C."/>
            <person name="Murphy C."/>
            <person name="Neiman D."/>
            <person name="Pearson M."/>
            <person name="Priest M."/>
            <person name="Roberts A."/>
            <person name="Saif S."/>
            <person name="Shea T."/>
            <person name="Sisk P."/>
            <person name="Sykes S."/>
            <person name="Wortman J."/>
            <person name="Nusbaum C."/>
            <person name="Birren B."/>
        </authorList>
    </citation>
    <scope>NUCLEOTIDE SEQUENCE [LARGE SCALE GENOMIC DNA]</scope>
    <source>
        <strain evidence="2 3">CIP 110307</strain>
    </source>
</reference>
<gene>
    <name evidence="2" type="ORF">F933_02189</name>
</gene>
<dbReference type="PATRIC" id="fig|1217648.3.peg.2130"/>
<dbReference type="PANTHER" id="PTHR32182:SF23">
    <property type="entry name" value="ATP BINDING PROTEIN"/>
    <property type="match status" value="1"/>
</dbReference>
<dbReference type="InterPro" id="IPR038729">
    <property type="entry name" value="Rad50/SbcC_AAA"/>
</dbReference>
<proteinExistence type="predicted"/>
<dbReference type="RefSeq" id="WP_005061083.1">
    <property type="nucleotide sequence ID" value="NZ_KB849765.1"/>
</dbReference>
<dbReference type="HOGENOM" id="CLU_033429_1_1_6"/>
<feature type="domain" description="Rad50/SbcC-type AAA" evidence="1">
    <location>
        <begin position="6"/>
        <end position="239"/>
    </location>
</feature>
<name>N9E7N1_9GAMM</name>
<dbReference type="InterPro" id="IPR027417">
    <property type="entry name" value="P-loop_NTPase"/>
</dbReference>